<dbReference type="CDD" id="cd00082">
    <property type="entry name" value="HisKA"/>
    <property type="match status" value="1"/>
</dbReference>
<organism evidence="12 13">
    <name type="scientific">Pustulibacterium marinum</name>
    <dbReference type="NCBI Taxonomy" id="1224947"/>
    <lineage>
        <taxon>Bacteria</taxon>
        <taxon>Pseudomonadati</taxon>
        <taxon>Bacteroidota</taxon>
        <taxon>Flavobacteriia</taxon>
        <taxon>Flavobacteriales</taxon>
        <taxon>Flavobacteriaceae</taxon>
        <taxon>Pustulibacterium</taxon>
    </lineage>
</organism>
<evidence type="ECO:0000256" key="10">
    <source>
        <dbReference type="SAM" id="Phobius"/>
    </source>
</evidence>
<dbReference type="GO" id="GO:0000155">
    <property type="term" value="F:phosphorelay sensor kinase activity"/>
    <property type="evidence" value="ECO:0007669"/>
    <property type="project" value="InterPro"/>
</dbReference>
<keyword evidence="5" id="KW-0808">Transferase</keyword>
<protein>
    <recommendedName>
        <fullName evidence="3">histidine kinase</fullName>
        <ecNumber evidence="3">2.7.13.3</ecNumber>
    </recommendedName>
</protein>
<evidence type="ECO:0000256" key="5">
    <source>
        <dbReference type="ARBA" id="ARBA00022679"/>
    </source>
</evidence>
<comment type="catalytic activity">
    <reaction evidence="1">
        <text>ATP + protein L-histidine = ADP + protein N-phospho-L-histidine.</text>
        <dbReference type="EC" id="2.7.13.3"/>
    </reaction>
</comment>
<evidence type="ECO:0000256" key="7">
    <source>
        <dbReference type="ARBA" id="ARBA00022777"/>
    </source>
</evidence>
<dbReference type="Pfam" id="PF02518">
    <property type="entry name" value="HATPase_c"/>
    <property type="match status" value="1"/>
</dbReference>
<evidence type="ECO:0000313" key="13">
    <source>
        <dbReference type="Proteomes" id="UP000199138"/>
    </source>
</evidence>
<evidence type="ECO:0000256" key="1">
    <source>
        <dbReference type="ARBA" id="ARBA00000085"/>
    </source>
</evidence>
<evidence type="ECO:0000259" key="11">
    <source>
        <dbReference type="PROSITE" id="PS50109"/>
    </source>
</evidence>
<dbReference type="SMART" id="SM00387">
    <property type="entry name" value="HATPase_c"/>
    <property type="match status" value="1"/>
</dbReference>
<dbReference type="InterPro" id="IPR036097">
    <property type="entry name" value="HisK_dim/P_sf"/>
</dbReference>
<dbReference type="Gene3D" id="3.30.565.10">
    <property type="entry name" value="Histidine kinase-like ATPase, C-terminal domain"/>
    <property type="match status" value="1"/>
</dbReference>
<dbReference type="EC" id="2.7.13.3" evidence="3"/>
<dbReference type="PANTHER" id="PTHR45436">
    <property type="entry name" value="SENSOR HISTIDINE KINASE YKOH"/>
    <property type="match status" value="1"/>
</dbReference>
<accession>A0A1I7IR27</accession>
<dbReference type="EMBL" id="FPBK01000020">
    <property type="protein sequence ID" value="SFU75390.1"/>
    <property type="molecule type" value="Genomic_DNA"/>
</dbReference>
<keyword evidence="4" id="KW-0597">Phosphoprotein</keyword>
<evidence type="ECO:0000256" key="9">
    <source>
        <dbReference type="ARBA" id="ARBA00023136"/>
    </source>
</evidence>
<dbReference type="STRING" id="1224947.SAMN05216480_1204"/>
<dbReference type="OrthoDB" id="594725at2"/>
<dbReference type="InterPro" id="IPR003661">
    <property type="entry name" value="HisK_dim/P_dom"/>
</dbReference>
<evidence type="ECO:0000256" key="6">
    <source>
        <dbReference type="ARBA" id="ARBA00022692"/>
    </source>
</evidence>
<evidence type="ECO:0000256" key="2">
    <source>
        <dbReference type="ARBA" id="ARBA00004370"/>
    </source>
</evidence>
<evidence type="ECO:0000256" key="3">
    <source>
        <dbReference type="ARBA" id="ARBA00012438"/>
    </source>
</evidence>
<dbReference type="Gene3D" id="1.10.287.130">
    <property type="match status" value="1"/>
</dbReference>
<keyword evidence="8 10" id="KW-1133">Transmembrane helix</keyword>
<keyword evidence="6 10" id="KW-0812">Transmembrane</keyword>
<proteinExistence type="predicted"/>
<comment type="subcellular location">
    <subcellularLocation>
        <location evidence="2">Membrane</location>
    </subcellularLocation>
</comment>
<name>A0A1I7IR27_9FLAO</name>
<gene>
    <name evidence="12" type="ORF">SAMN05216480_1204</name>
</gene>
<keyword evidence="7 12" id="KW-0418">Kinase</keyword>
<dbReference type="InterPro" id="IPR036890">
    <property type="entry name" value="HATPase_C_sf"/>
</dbReference>
<dbReference type="InterPro" id="IPR005467">
    <property type="entry name" value="His_kinase_dom"/>
</dbReference>
<dbReference type="SUPFAM" id="SSF55874">
    <property type="entry name" value="ATPase domain of HSP90 chaperone/DNA topoisomerase II/histidine kinase"/>
    <property type="match status" value="1"/>
</dbReference>
<keyword evidence="13" id="KW-1185">Reference proteome</keyword>
<dbReference type="RefSeq" id="WP_093026432.1">
    <property type="nucleotide sequence ID" value="NZ_FPBK01000020.1"/>
</dbReference>
<dbReference type="PROSITE" id="PS50109">
    <property type="entry name" value="HIS_KIN"/>
    <property type="match status" value="1"/>
</dbReference>
<feature type="transmembrane region" description="Helical" evidence="10">
    <location>
        <begin position="151"/>
        <end position="170"/>
    </location>
</feature>
<dbReference type="SUPFAM" id="SSF47384">
    <property type="entry name" value="Homodimeric domain of signal transducing histidine kinase"/>
    <property type="match status" value="1"/>
</dbReference>
<dbReference type="AlphaFoldDB" id="A0A1I7IR27"/>
<evidence type="ECO:0000313" key="12">
    <source>
        <dbReference type="EMBL" id="SFU75390.1"/>
    </source>
</evidence>
<evidence type="ECO:0000256" key="4">
    <source>
        <dbReference type="ARBA" id="ARBA00022553"/>
    </source>
</evidence>
<dbReference type="PRINTS" id="PR00344">
    <property type="entry name" value="BCTRLSENSOR"/>
</dbReference>
<dbReference type="InterPro" id="IPR004358">
    <property type="entry name" value="Sig_transdc_His_kin-like_C"/>
</dbReference>
<sequence length="447" mass="51602">MKIQHKITWTSSLLFGGIFAIISILIYTSFIQSSERIFYKDLSRTAQISGMFYLEKDELNKANFSPIQNAFYQLNPERKISIYDQNTTTVFNTEDQIDVNKAILNKIRNENIYNFQIDDVFYHGLFYKDNQGDFVVLVSSKNQLIEEQKKSLLTILLVTFIFGMFILILFTSQLAKYAYKPVRNIIKQVDLLDLNTSELLLSYPKTKDELEELFEAFNNLLNEIKYSYQQQKNFVDHASHELKTPLASIINNLEVTLQRPRTTTEYQENNVTVLQAAHRLEQILKNLLLLSGIQRTIQDKTTTRIDEIIWEIINDLQQKYPDRFQIDLQIPPEKTTILTAKVNQTMVYMALFNLMENAAKFSQNPVKITLKESQEKLQISIQDEGIGIPPQELAFLKQPFYRSTNAGTFEGNGLGFSIAAIILEAHHIQMHLQSQLNTGTTITVTIP</sequence>
<evidence type="ECO:0000256" key="8">
    <source>
        <dbReference type="ARBA" id="ARBA00022989"/>
    </source>
</evidence>
<dbReference type="InterPro" id="IPR050428">
    <property type="entry name" value="TCS_sensor_his_kinase"/>
</dbReference>
<dbReference type="GO" id="GO:0005886">
    <property type="term" value="C:plasma membrane"/>
    <property type="evidence" value="ECO:0007669"/>
    <property type="project" value="TreeGrafter"/>
</dbReference>
<dbReference type="SMART" id="SM00388">
    <property type="entry name" value="HisKA"/>
    <property type="match status" value="1"/>
</dbReference>
<keyword evidence="9 10" id="KW-0472">Membrane</keyword>
<dbReference type="InterPro" id="IPR003594">
    <property type="entry name" value="HATPase_dom"/>
</dbReference>
<feature type="domain" description="Histidine kinase" evidence="11">
    <location>
        <begin position="237"/>
        <end position="447"/>
    </location>
</feature>
<dbReference type="Pfam" id="PF00512">
    <property type="entry name" value="HisKA"/>
    <property type="match status" value="1"/>
</dbReference>
<reference evidence="12 13" key="1">
    <citation type="submission" date="2016-10" db="EMBL/GenBank/DDBJ databases">
        <authorList>
            <person name="de Groot N.N."/>
        </authorList>
    </citation>
    <scope>NUCLEOTIDE SEQUENCE [LARGE SCALE GENOMIC DNA]</scope>
    <source>
        <strain evidence="12 13">CGMCC 1.12333</strain>
    </source>
</reference>
<dbReference type="CDD" id="cd00075">
    <property type="entry name" value="HATPase"/>
    <property type="match status" value="1"/>
</dbReference>
<dbReference type="Proteomes" id="UP000199138">
    <property type="component" value="Unassembled WGS sequence"/>
</dbReference>
<feature type="transmembrane region" description="Helical" evidence="10">
    <location>
        <begin position="12"/>
        <end position="30"/>
    </location>
</feature>
<dbReference type="PANTHER" id="PTHR45436:SF5">
    <property type="entry name" value="SENSOR HISTIDINE KINASE TRCS"/>
    <property type="match status" value="1"/>
</dbReference>
<dbReference type="Gene3D" id="6.10.340.10">
    <property type="match status" value="1"/>
</dbReference>